<sequence length="740" mass="82821">MEAVGQAAVLQRAFNNYGEQIGTKYVYEQTLDSHAPISPEYLAVVREVYAEPQHEDRLTLAPFKQALETLRAAGSLLVISRPPNSSRTFSAYALLAHLMDEGAIAEVRPLSFGGSRYFPTRRLPHDRRCGFLLELPPDEGDFAVDESFGGNLNKLVERLHRRDCRLIVLTRPEQWRRISSGAPDGVAPELGAVSPRRIAERWLLAQEIDFPADLWLDHKDIRPLLVSQAPTDVLNLVYLMLEQHRAAQSVTPSSAKPEQVLKQKRDGAPRLTFDKQVANVVAAHSNWEDALYRWHEPKGRPRTSFERNFLLAAAVLRGDPVGHVYAKAAELTEQLDDVAVEVDGQREPGVIAMTRVAGAQRAEDGTLSFTRPHWDDAVIEYFWNDRPLARATFLRWLAQAPVVDTTASKEALEIITRDGRLALAERVGQFALRWAVRHRRQTPLERIVEEWHKHGASKELWPLAVGLLDSAAIHAASAPYIHSMLLGWSNRSQPHLQRAVVEVCTGAFGRRHTAKALRRLRNVASQGHPDVIDTLREAVRVLWEDTTVRQMLFGYVIDWCKSEKTSQTVGHRTFTALALNSPPEATGLPPLLQAMAEEDPDEEDTFRPTLQGLVTGWRTLLRQAAGPTGERDLDKAVFTWLDAALQQDLLKSVVFDTLRQAVNVPGAEGPPLREALRTSAQWWVQGQDRPYSAEKEELKLELSALLDQDLTARRSQPPAQQQSPHVPDKEPSASTEADAA</sequence>
<dbReference type="EMBL" id="CP065959">
    <property type="protein sequence ID" value="QQC90539.1"/>
    <property type="molecule type" value="Genomic_DNA"/>
</dbReference>
<feature type="region of interest" description="Disordered" evidence="1">
    <location>
        <begin position="709"/>
        <end position="740"/>
    </location>
</feature>
<accession>A0A7T4PI69</accession>
<reference evidence="2 3" key="1">
    <citation type="submission" date="2020-12" db="EMBL/GenBank/DDBJ databases">
        <title>Identification and biosynthesis of polyene macrolides produced by Streptomyces alfalfae Men-myco-93-63.</title>
        <authorList>
            <person name="Liu D."/>
            <person name="Li Y."/>
            <person name="Liu L."/>
            <person name="Han X."/>
            <person name="Shen F."/>
        </authorList>
    </citation>
    <scope>NUCLEOTIDE SEQUENCE [LARGE SCALE GENOMIC DNA]</scope>
    <source>
        <strain evidence="2 3">Men-myco-93-63</strain>
    </source>
</reference>
<feature type="compositionally biased region" description="Low complexity" evidence="1">
    <location>
        <begin position="713"/>
        <end position="724"/>
    </location>
</feature>
<dbReference type="RefSeq" id="WP_198503281.1">
    <property type="nucleotide sequence ID" value="NZ_CP065959.1"/>
</dbReference>
<organism evidence="2 3">
    <name type="scientific">Streptomyces alfalfae</name>
    <dbReference type="NCBI Taxonomy" id="1642299"/>
    <lineage>
        <taxon>Bacteria</taxon>
        <taxon>Bacillati</taxon>
        <taxon>Actinomycetota</taxon>
        <taxon>Actinomycetes</taxon>
        <taxon>Kitasatosporales</taxon>
        <taxon>Streptomycetaceae</taxon>
        <taxon>Streptomyces</taxon>
    </lineage>
</organism>
<evidence type="ECO:0000313" key="3">
    <source>
        <dbReference type="Proteomes" id="UP000596130"/>
    </source>
</evidence>
<protein>
    <submittedName>
        <fullName evidence="2">Uncharacterized protein</fullName>
    </submittedName>
</protein>
<evidence type="ECO:0000256" key="1">
    <source>
        <dbReference type="SAM" id="MobiDB-lite"/>
    </source>
</evidence>
<gene>
    <name evidence="2" type="ORF">I8755_20615</name>
</gene>
<evidence type="ECO:0000313" key="2">
    <source>
        <dbReference type="EMBL" id="QQC90539.1"/>
    </source>
</evidence>
<dbReference type="Proteomes" id="UP000596130">
    <property type="component" value="Chromosome"/>
</dbReference>
<dbReference type="AlphaFoldDB" id="A0A7T4PI69"/>
<proteinExistence type="predicted"/>
<name>A0A7T4PI69_9ACTN</name>